<dbReference type="RefSeq" id="WP_142100520.1">
    <property type="nucleotide sequence ID" value="NZ_VIGH01000006.1"/>
</dbReference>
<evidence type="ECO:0000313" key="7">
    <source>
        <dbReference type="Proteomes" id="UP000316256"/>
    </source>
</evidence>
<dbReference type="PANTHER" id="PTHR11040:SF205">
    <property type="entry name" value="ZINC TRANSPORTER ZUPT"/>
    <property type="match status" value="1"/>
</dbReference>
<dbReference type="OrthoDB" id="9787346at2"/>
<keyword evidence="2 5" id="KW-0812">Transmembrane</keyword>
<feature type="transmembrane region" description="Helical" evidence="5">
    <location>
        <begin position="35"/>
        <end position="53"/>
    </location>
</feature>
<evidence type="ECO:0000256" key="5">
    <source>
        <dbReference type="SAM" id="Phobius"/>
    </source>
</evidence>
<comment type="caution">
    <text evidence="6">The sequence shown here is derived from an EMBL/GenBank/DDBJ whole genome shotgun (WGS) entry which is preliminary data.</text>
</comment>
<keyword evidence="7" id="KW-1185">Reference proteome</keyword>
<accession>A0A541B7N2</accession>
<protein>
    <submittedName>
        <fullName evidence="6">Zinc permease</fullName>
    </submittedName>
</protein>
<sequence>MSSTSIALLGAIAGFTIFLGLPVGRLRSPAPRLRALLNALAIGILIFLLWDVLSHAWEPIDTSLGAHDYGPAIGNGLVFVGCFGLGLLGLVYFDRRVAHRVAAAAGQRRDGPGAASITEYPAGAAVRSRFAALSMMIAVGIGLHNFAEGLAIGTSAASGELQLAILLIIGFGLHNATEGFGIVAPLAAAGTRPSWGRLGLLGLIAGGPTFLGTVVGEHVTNSTLSIGFLTLAAGSILYVVIELLAVARASGMKELVTWGILLGVILGFLTDAVVTAAGA</sequence>
<dbReference type="Pfam" id="PF02535">
    <property type="entry name" value="Zip"/>
    <property type="match status" value="1"/>
</dbReference>
<dbReference type="GO" id="GO:0005385">
    <property type="term" value="F:zinc ion transmembrane transporter activity"/>
    <property type="evidence" value="ECO:0007669"/>
    <property type="project" value="TreeGrafter"/>
</dbReference>
<feature type="transmembrane region" description="Helical" evidence="5">
    <location>
        <begin position="258"/>
        <end position="278"/>
    </location>
</feature>
<evidence type="ECO:0000256" key="3">
    <source>
        <dbReference type="ARBA" id="ARBA00022989"/>
    </source>
</evidence>
<gene>
    <name evidence="6" type="ORF">FK531_14615</name>
</gene>
<evidence type="ECO:0000256" key="4">
    <source>
        <dbReference type="ARBA" id="ARBA00023136"/>
    </source>
</evidence>
<dbReference type="AlphaFoldDB" id="A0A541B7N2"/>
<name>A0A541B7N2_9NOCA</name>
<feature type="transmembrane region" description="Helical" evidence="5">
    <location>
        <begin position="164"/>
        <end position="186"/>
    </location>
</feature>
<evidence type="ECO:0000256" key="1">
    <source>
        <dbReference type="ARBA" id="ARBA00004141"/>
    </source>
</evidence>
<feature type="transmembrane region" description="Helical" evidence="5">
    <location>
        <begin position="73"/>
        <end position="93"/>
    </location>
</feature>
<proteinExistence type="predicted"/>
<keyword evidence="3 5" id="KW-1133">Transmembrane helix</keyword>
<dbReference type="GO" id="GO:0016020">
    <property type="term" value="C:membrane"/>
    <property type="evidence" value="ECO:0007669"/>
    <property type="project" value="UniProtKB-SubCell"/>
</dbReference>
<evidence type="ECO:0000256" key="2">
    <source>
        <dbReference type="ARBA" id="ARBA00022692"/>
    </source>
</evidence>
<keyword evidence="4 5" id="KW-0472">Membrane</keyword>
<organism evidence="6 7">
    <name type="scientific">Rhodococcus spelaei</name>
    <dbReference type="NCBI Taxonomy" id="2546320"/>
    <lineage>
        <taxon>Bacteria</taxon>
        <taxon>Bacillati</taxon>
        <taxon>Actinomycetota</taxon>
        <taxon>Actinomycetes</taxon>
        <taxon>Mycobacteriales</taxon>
        <taxon>Nocardiaceae</taxon>
        <taxon>Rhodococcus</taxon>
    </lineage>
</organism>
<dbReference type="Proteomes" id="UP000316256">
    <property type="component" value="Unassembled WGS sequence"/>
</dbReference>
<dbReference type="PANTHER" id="PTHR11040">
    <property type="entry name" value="ZINC/IRON TRANSPORTER"/>
    <property type="match status" value="1"/>
</dbReference>
<feature type="transmembrane region" description="Helical" evidence="5">
    <location>
        <begin position="130"/>
        <end position="152"/>
    </location>
</feature>
<feature type="transmembrane region" description="Helical" evidence="5">
    <location>
        <begin position="6"/>
        <end position="23"/>
    </location>
</feature>
<reference evidence="6 7" key="1">
    <citation type="submission" date="2019-06" db="EMBL/GenBank/DDBJ databases">
        <title>Rhodococcus spaelei sp. nov., isolated from a cave.</title>
        <authorList>
            <person name="Lee S.D."/>
        </authorList>
    </citation>
    <scope>NUCLEOTIDE SEQUENCE [LARGE SCALE GENOMIC DNA]</scope>
    <source>
        <strain evidence="6 7">C9-5</strain>
    </source>
</reference>
<evidence type="ECO:0000313" key="6">
    <source>
        <dbReference type="EMBL" id="TQF68324.1"/>
    </source>
</evidence>
<feature type="transmembrane region" description="Helical" evidence="5">
    <location>
        <begin position="222"/>
        <end position="246"/>
    </location>
</feature>
<dbReference type="InterPro" id="IPR003689">
    <property type="entry name" value="ZIP"/>
</dbReference>
<comment type="subcellular location">
    <subcellularLocation>
        <location evidence="1">Membrane</location>
        <topology evidence="1">Multi-pass membrane protein</topology>
    </subcellularLocation>
</comment>
<dbReference type="EMBL" id="VIGH01000006">
    <property type="protein sequence ID" value="TQF68324.1"/>
    <property type="molecule type" value="Genomic_DNA"/>
</dbReference>
<feature type="transmembrane region" description="Helical" evidence="5">
    <location>
        <begin position="198"/>
        <end position="216"/>
    </location>
</feature>